<proteinExistence type="inferred from homology"/>
<feature type="transmembrane region" description="Helical" evidence="11">
    <location>
        <begin position="450"/>
        <end position="471"/>
    </location>
</feature>
<evidence type="ECO:0000256" key="2">
    <source>
        <dbReference type="ARBA" id="ARBA00005590"/>
    </source>
</evidence>
<protein>
    <submittedName>
        <fullName evidence="13">Gaba transporter 1</fullName>
    </submittedName>
</protein>
<dbReference type="Pfam" id="PF01490">
    <property type="entry name" value="Aa_trans"/>
    <property type="match status" value="2"/>
</dbReference>
<feature type="transmembrane region" description="Helical" evidence="11">
    <location>
        <begin position="411"/>
        <end position="430"/>
    </location>
</feature>
<evidence type="ECO:0000256" key="6">
    <source>
        <dbReference type="ARBA" id="ARBA00022970"/>
    </source>
</evidence>
<feature type="transmembrane region" description="Helical" evidence="11">
    <location>
        <begin position="246"/>
        <end position="267"/>
    </location>
</feature>
<feature type="transmembrane region" description="Helical" evidence="11">
    <location>
        <begin position="367"/>
        <end position="391"/>
    </location>
</feature>
<evidence type="ECO:0000256" key="8">
    <source>
        <dbReference type="ARBA" id="ARBA00023136"/>
    </source>
</evidence>
<feature type="transmembrane region" description="Helical" evidence="11">
    <location>
        <begin position="491"/>
        <end position="512"/>
    </location>
</feature>
<comment type="caution">
    <text evidence="13">The sequence shown here is derived from an EMBL/GenBank/DDBJ whole genome shotgun (WGS) entry which is preliminary data.</text>
</comment>
<keyword evidence="3" id="KW-0813">Transport</keyword>
<feature type="transmembrane region" description="Helical" evidence="11">
    <location>
        <begin position="342"/>
        <end position="360"/>
    </location>
</feature>
<dbReference type="GO" id="GO:0015293">
    <property type="term" value="F:symporter activity"/>
    <property type="evidence" value="ECO:0007669"/>
    <property type="project" value="UniProtKB-KW"/>
</dbReference>
<feature type="transmembrane region" description="Helical" evidence="11">
    <location>
        <begin position="45"/>
        <end position="66"/>
    </location>
</feature>
<dbReference type="GO" id="GO:0006865">
    <property type="term" value="P:amino acid transport"/>
    <property type="evidence" value="ECO:0007669"/>
    <property type="project" value="UniProtKB-KW"/>
</dbReference>
<sequence>MGSVLPPKSIARHEGEDLKDATELKKHTIATIAPPVKEKMFKGLCICYAIVAMTFFSVAISGYWAFGNQASGLILSNFLDNDKQPSVPKWLVLITNMFTILQLSAVAVVYLQPTNEVLERTFGDPKATEFSARNVISRVVSRSLSVIAATTIAAMLPFFGDISAVIGAFGFLPLDFILPMLFYNFTFRPSKRSPIFWLTTTILPWFSQLWISLDVKPIGSWVHCGYHLTTSIVAPPLLSLPYAFTFLGWTAGILCLVIGALVTFYSYNLISLVLEHHAQLGHRHLRFRDMAHDILGPKWGRYFVGPIQFMVCYGAVVACTLLGGQCMKAIYLLSNANGTMKLYEFVVIFGCFMLILAQIPSFHSLRYINLISLVLCIAYSACATAASIHIGSSSKAPEKDYSLTGNSEDRIFGMFNAIAIIATTYGNGIIPEIQATVAPPVKGKMFKALCVCYTVVTVTFFSVAISGYWAFGNKAEGLILTNFVDNGNPLVPKWFILMTNVFTILQLSAVGVRTFGDAKSPEFSGRNAVPRLISRSLSVVISTTIAAMLPFFGDINAVIGAFGFMPLDFILPVVFFNLTFKPSKKSPIFWLNIIIAVVFSILGVIAAIAAVRQISLDAKNYRLFADV</sequence>
<feature type="transmembrane region" description="Helical" evidence="11">
    <location>
        <begin position="307"/>
        <end position="330"/>
    </location>
</feature>
<feature type="transmembrane region" description="Helical" evidence="11">
    <location>
        <begin position="90"/>
        <end position="111"/>
    </location>
</feature>
<dbReference type="GO" id="GO:0012505">
    <property type="term" value="C:endomembrane system"/>
    <property type="evidence" value="ECO:0007669"/>
    <property type="project" value="UniProtKB-SubCell"/>
</dbReference>
<evidence type="ECO:0000313" key="13">
    <source>
        <dbReference type="EMBL" id="KAK7853703.1"/>
    </source>
</evidence>
<evidence type="ECO:0000256" key="7">
    <source>
        <dbReference type="ARBA" id="ARBA00022989"/>
    </source>
</evidence>
<accession>A0AAW0LRN5</accession>
<reference evidence="13 14" key="1">
    <citation type="journal article" date="2018" name="Sci. Data">
        <title>The draft genome sequence of cork oak.</title>
        <authorList>
            <person name="Ramos A.M."/>
            <person name="Usie A."/>
            <person name="Barbosa P."/>
            <person name="Barros P.M."/>
            <person name="Capote T."/>
            <person name="Chaves I."/>
            <person name="Simoes F."/>
            <person name="Abreu I."/>
            <person name="Carrasquinho I."/>
            <person name="Faro C."/>
            <person name="Guimaraes J.B."/>
            <person name="Mendonca D."/>
            <person name="Nobrega F."/>
            <person name="Rodrigues L."/>
            <person name="Saibo N.J.M."/>
            <person name="Varela M.C."/>
            <person name="Egas C."/>
            <person name="Matos J."/>
            <person name="Miguel C.M."/>
            <person name="Oliveira M.M."/>
            <person name="Ricardo C.P."/>
            <person name="Goncalves S."/>
        </authorList>
    </citation>
    <scope>NUCLEOTIDE SEQUENCE [LARGE SCALE GENOMIC DNA]</scope>
    <source>
        <strain evidence="14">cv. HL8</strain>
    </source>
</reference>
<name>A0AAW0LRN5_QUESU</name>
<feature type="transmembrane region" description="Helical" evidence="11">
    <location>
        <begin position="165"/>
        <end position="183"/>
    </location>
</feature>
<evidence type="ECO:0000313" key="14">
    <source>
        <dbReference type="Proteomes" id="UP000237347"/>
    </source>
</evidence>
<dbReference type="GO" id="GO:0009734">
    <property type="term" value="P:auxin-activated signaling pathway"/>
    <property type="evidence" value="ECO:0007669"/>
    <property type="project" value="UniProtKB-KW"/>
</dbReference>
<keyword evidence="5" id="KW-0769">Symport</keyword>
<feature type="transmembrane region" description="Helical" evidence="11">
    <location>
        <begin position="558"/>
        <end position="576"/>
    </location>
</feature>
<feature type="transmembrane region" description="Helical" evidence="11">
    <location>
        <begin position="532"/>
        <end position="552"/>
    </location>
</feature>
<gene>
    <name evidence="13" type="primary">GAT1_1</name>
    <name evidence="13" type="ORF">CFP56_035213</name>
</gene>
<evidence type="ECO:0000256" key="10">
    <source>
        <dbReference type="ARBA" id="ARBA00045588"/>
    </source>
</evidence>
<organism evidence="13 14">
    <name type="scientific">Quercus suber</name>
    <name type="common">Cork oak</name>
    <dbReference type="NCBI Taxonomy" id="58331"/>
    <lineage>
        <taxon>Eukaryota</taxon>
        <taxon>Viridiplantae</taxon>
        <taxon>Streptophyta</taxon>
        <taxon>Embryophyta</taxon>
        <taxon>Tracheophyta</taxon>
        <taxon>Spermatophyta</taxon>
        <taxon>Magnoliopsida</taxon>
        <taxon>eudicotyledons</taxon>
        <taxon>Gunneridae</taxon>
        <taxon>Pentapetalae</taxon>
        <taxon>rosids</taxon>
        <taxon>fabids</taxon>
        <taxon>Fagales</taxon>
        <taxon>Fagaceae</taxon>
        <taxon>Quercus</taxon>
    </lineage>
</organism>
<comment type="function">
    <text evidence="10">Carrier protein involved in proton-driven auxin influx. Mediates the formation of auxin gradient from developing leaves (site of auxin biosynthesis) to tips by contributing to the loading of auxin in vascular tissues and facilitating acropetal (base to tip) auxin transport within inner tissues of the root apex, and basipetal (tip to base) auxin transport within outer tissues of the root apex. May be involved in lateral roots and nodules formation.</text>
</comment>
<keyword evidence="8 11" id="KW-0472">Membrane</keyword>
<feature type="domain" description="Amino acid transporter transmembrane" evidence="12">
    <location>
        <begin position="219"/>
        <end position="611"/>
    </location>
</feature>
<evidence type="ECO:0000256" key="1">
    <source>
        <dbReference type="ARBA" id="ARBA00004127"/>
    </source>
</evidence>
<keyword evidence="9" id="KW-0927">Auxin signaling pathway</keyword>
<evidence type="ECO:0000256" key="3">
    <source>
        <dbReference type="ARBA" id="ARBA00022448"/>
    </source>
</evidence>
<dbReference type="InterPro" id="IPR013057">
    <property type="entry name" value="AA_transpt_TM"/>
</dbReference>
<evidence type="ECO:0000256" key="9">
    <source>
        <dbReference type="ARBA" id="ARBA00023294"/>
    </source>
</evidence>
<keyword evidence="14" id="KW-1185">Reference proteome</keyword>
<comment type="subcellular location">
    <subcellularLocation>
        <location evidence="1">Endomembrane system</location>
        <topology evidence="1">Multi-pass membrane protein</topology>
    </subcellularLocation>
</comment>
<feature type="transmembrane region" description="Helical" evidence="11">
    <location>
        <begin position="139"/>
        <end position="159"/>
    </location>
</feature>
<feature type="domain" description="Amino acid transporter transmembrane" evidence="12">
    <location>
        <begin position="33"/>
        <end position="199"/>
    </location>
</feature>
<keyword evidence="7 11" id="KW-1133">Transmembrane helix</keyword>
<feature type="transmembrane region" description="Helical" evidence="11">
    <location>
        <begin position="195"/>
        <end position="213"/>
    </location>
</feature>
<evidence type="ECO:0000256" key="5">
    <source>
        <dbReference type="ARBA" id="ARBA00022847"/>
    </source>
</evidence>
<evidence type="ECO:0000259" key="12">
    <source>
        <dbReference type="Pfam" id="PF01490"/>
    </source>
</evidence>
<evidence type="ECO:0000256" key="4">
    <source>
        <dbReference type="ARBA" id="ARBA00022692"/>
    </source>
</evidence>
<keyword evidence="4 11" id="KW-0812">Transmembrane</keyword>
<dbReference type="EMBL" id="PKMF04000063">
    <property type="protein sequence ID" value="KAK7853703.1"/>
    <property type="molecule type" value="Genomic_DNA"/>
</dbReference>
<keyword evidence="6" id="KW-0029">Amino-acid transport</keyword>
<dbReference type="Proteomes" id="UP000237347">
    <property type="component" value="Unassembled WGS sequence"/>
</dbReference>
<dbReference type="PANTHER" id="PTHR48017">
    <property type="entry name" value="OS05G0424000 PROTEIN-RELATED"/>
    <property type="match status" value="1"/>
</dbReference>
<dbReference type="AlphaFoldDB" id="A0AAW0LRN5"/>
<evidence type="ECO:0000256" key="11">
    <source>
        <dbReference type="SAM" id="Phobius"/>
    </source>
</evidence>
<comment type="similarity">
    <text evidence="2">Belongs to the amino acid/polyamine transporter 2 family. Amino acid/auxin permease (AAAP) (TC 2.A.18.1) subfamily.</text>
</comment>
<feature type="transmembrane region" description="Helical" evidence="11">
    <location>
        <begin position="588"/>
        <end position="611"/>
    </location>
</feature>